<keyword evidence="5" id="KW-1185">Reference proteome</keyword>
<dbReference type="SUPFAM" id="SSF48008">
    <property type="entry name" value="GntR ligand-binding domain-like"/>
    <property type="match status" value="1"/>
</dbReference>
<dbReference type="PANTHER" id="PTHR43537">
    <property type="entry name" value="TRANSCRIPTIONAL REGULATOR, GNTR FAMILY"/>
    <property type="match status" value="1"/>
</dbReference>
<gene>
    <name evidence="4" type="ORF">CN97_17305</name>
</gene>
<dbReference type="eggNOG" id="COG1802">
    <property type="taxonomic scope" value="Bacteria"/>
</dbReference>
<dbReference type="Proteomes" id="UP000028826">
    <property type="component" value="Unassembled WGS sequence"/>
</dbReference>
<dbReference type="Pfam" id="PF00392">
    <property type="entry name" value="GntR"/>
    <property type="match status" value="1"/>
</dbReference>
<dbReference type="AlphaFoldDB" id="A0A086Y566"/>
<keyword evidence="1" id="KW-0805">Transcription regulation</keyword>
<evidence type="ECO:0000256" key="2">
    <source>
        <dbReference type="ARBA" id="ARBA00023125"/>
    </source>
</evidence>
<accession>A0A086Y566</accession>
<dbReference type="RefSeq" id="WP_035711053.1">
    <property type="nucleotide sequence ID" value="NZ_CAMIFG010000132.1"/>
</dbReference>
<dbReference type="SUPFAM" id="SSF46785">
    <property type="entry name" value="Winged helix' DNA-binding domain"/>
    <property type="match status" value="1"/>
</dbReference>
<dbReference type="OrthoDB" id="7618373at2"/>
<evidence type="ECO:0000313" key="5">
    <source>
        <dbReference type="Proteomes" id="UP000028826"/>
    </source>
</evidence>
<dbReference type="InterPro" id="IPR011711">
    <property type="entry name" value="GntR_C"/>
</dbReference>
<comment type="caution">
    <text evidence="4">The sequence shown here is derived from an EMBL/GenBank/DDBJ whole genome shotgun (WGS) entry which is preliminary data.</text>
</comment>
<dbReference type="InterPro" id="IPR036390">
    <property type="entry name" value="WH_DNA-bd_sf"/>
</dbReference>
<proteinExistence type="predicted"/>
<keyword evidence="3" id="KW-0804">Transcription</keyword>
<dbReference type="Pfam" id="PF07729">
    <property type="entry name" value="FCD"/>
    <property type="match status" value="1"/>
</dbReference>
<reference evidence="4 5" key="1">
    <citation type="submission" date="2014-03" db="EMBL/GenBank/DDBJ databases">
        <title>Genome of Haematobacter massiliensis CCUG 47968.</title>
        <authorList>
            <person name="Wang D."/>
            <person name="Wang G."/>
        </authorList>
    </citation>
    <scope>NUCLEOTIDE SEQUENCE [LARGE SCALE GENOMIC DNA]</scope>
    <source>
        <strain evidence="4 5">CCUG 47968</strain>
    </source>
</reference>
<evidence type="ECO:0000256" key="3">
    <source>
        <dbReference type="ARBA" id="ARBA00023163"/>
    </source>
</evidence>
<dbReference type="STRING" id="195105.CN97_17305"/>
<dbReference type="Gene3D" id="1.10.10.10">
    <property type="entry name" value="Winged helix-like DNA-binding domain superfamily/Winged helix DNA-binding domain"/>
    <property type="match status" value="1"/>
</dbReference>
<dbReference type="Gene3D" id="1.20.120.530">
    <property type="entry name" value="GntR ligand-binding domain-like"/>
    <property type="match status" value="1"/>
</dbReference>
<dbReference type="PANTHER" id="PTHR43537:SF53">
    <property type="entry name" value="HTH-TYPE TRANSCRIPTIONAL REPRESSOR NANR"/>
    <property type="match status" value="1"/>
</dbReference>
<dbReference type="CDD" id="cd07377">
    <property type="entry name" value="WHTH_GntR"/>
    <property type="match status" value="1"/>
</dbReference>
<dbReference type="InterPro" id="IPR000524">
    <property type="entry name" value="Tscrpt_reg_HTH_GntR"/>
</dbReference>
<keyword evidence="2" id="KW-0238">DNA-binding</keyword>
<dbReference type="GO" id="GO:0003700">
    <property type="term" value="F:DNA-binding transcription factor activity"/>
    <property type="evidence" value="ECO:0007669"/>
    <property type="project" value="InterPro"/>
</dbReference>
<dbReference type="InterPro" id="IPR008920">
    <property type="entry name" value="TF_FadR/GntR_C"/>
</dbReference>
<dbReference type="GO" id="GO:0003677">
    <property type="term" value="F:DNA binding"/>
    <property type="evidence" value="ECO:0007669"/>
    <property type="project" value="UniProtKB-KW"/>
</dbReference>
<name>A0A086Y566_9RHOB</name>
<organism evidence="4 5">
    <name type="scientific">Haematobacter massiliensis</name>
    <dbReference type="NCBI Taxonomy" id="195105"/>
    <lineage>
        <taxon>Bacteria</taxon>
        <taxon>Pseudomonadati</taxon>
        <taxon>Pseudomonadota</taxon>
        <taxon>Alphaproteobacteria</taxon>
        <taxon>Rhodobacterales</taxon>
        <taxon>Paracoccaceae</taxon>
        <taxon>Haematobacter</taxon>
    </lineage>
</organism>
<evidence type="ECO:0000256" key="1">
    <source>
        <dbReference type="ARBA" id="ARBA00023015"/>
    </source>
</evidence>
<dbReference type="EMBL" id="JGYG01000006">
    <property type="protein sequence ID" value="KFI29416.1"/>
    <property type="molecule type" value="Genomic_DNA"/>
</dbReference>
<evidence type="ECO:0000313" key="4">
    <source>
        <dbReference type="EMBL" id="KFI29416.1"/>
    </source>
</evidence>
<protein>
    <submittedName>
        <fullName evidence="4">GntR family transcriptional regulator</fullName>
    </submittedName>
</protein>
<dbReference type="InterPro" id="IPR036388">
    <property type="entry name" value="WH-like_DNA-bd_sf"/>
</dbReference>
<dbReference type="PROSITE" id="PS50949">
    <property type="entry name" value="HTH_GNTR"/>
    <property type="match status" value="1"/>
</dbReference>
<dbReference type="SMART" id="SM00345">
    <property type="entry name" value="HTH_GNTR"/>
    <property type="match status" value="1"/>
</dbReference>
<dbReference type="SMART" id="SM00895">
    <property type="entry name" value="FCD"/>
    <property type="match status" value="1"/>
</dbReference>
<sequence length="228" mass="24873">MAQLKGDKTEAICRAIRRAIIEGALLPGDRLPEDGVGESFGVSRTLARHALGQLAAEGLVDLRRNRIATVAVPTPEEARDIFDIRIALERQVVGHLAGVLTQKQATELRALVEVEDNARHGPDGPAIRLATEFHVRLAEMTEKPILIRYVTEICYRAGLALSTLARPHSSDCAVNEHLELIETIRTGPPEAAMALMDKHLEAVAERAMLSSKGARTRELADILAPYVN</sequence>